<dbReference type="EMBL" id="KN455989">
    <property type="protein sequence ID" value="KHG30331.1"/>
    <property type="molecule type" value="Genomic_DNA"/>
</dbReference>
<gene>
    <name evidence="1" type="ORF">F383_11959</name>
</gene>
<sequence length="54" mass="6217">MDQEPKKSDLDLVENESCQLAALFRSISSELGNHVQAFVLTELRRPKAPYEPWE</sequence>
<proteinExistence type="predicted"/>
<name>A0A0B0Q321_GOSAR</name>
<accession>A0A0B0Q321</accession>
<dbReference type="AlphaFoldDB" id="A0A0B0Q321"/>
<evidence type="ECO:0000313" key="2">
    <source>
        <dbReference type="Proteomes" id="UP000032142"/>
    </source>
</evidence>
<reference evidence="2" key="1">
    <citation type="submission" date="2014-09" db="EMBL/GenBank/DDBJ databases">
        <authorList>
            <person name="Mudge J."/>
            <person name="Ramaraj T."/>
            <person name="Lindquist I.E."/>
            <person name="Bharti A.K."/>
            <person name="Sundararajan A."/>
            <person name="Cameron C.T."/>
            <person name="Woodward J.E."/>
            <person name="May G.D."/>
            <person name="Brubaker C."/>
            <person name="Broadhvest J."/>
            <person name="Wilkins T.A."/>
        </authorList>
    </citation>
    <scope>NUCLEOTIDE SEQUENCE</scope>
    <source>
        <strain evidence="2">cv. AKA8401</strain>
    </source>
</reference>
<keyword evidence="2" id="KW-1185">Reference proteome</keyword>
<evidence type="ECO:0000313" key="1">
    <source>
        <dbReference type="EMBL" id="KHG30331.1"/>
    </source>
</evidence>
<protein>
    <submittedName>
        <fullName evidence="1">Uncharacterized protein</fullName>
    </submittedName>
</protein>
<dbReference type="Proteomes" id="UP000032142">
    <property type="component" value="Unassembled WGS sequence"/>
</dbReference>
<organism evidence="1 2">
    <name type="scientific">Gossypium arboreum</name>
    <name type="common">Tree cotton</name>
    <name type="synonym">Gossypium nanking</name>
    <dbReference type="NCBI Taxonomy" id="29729"/>
    <lineage>
        <taxon>Eukaryota</taxon>
        <taxon>Viridiplantae</taxon>
        <taxon>Streptophyta</taxon>
        <taxon>Embryophyta</taxon>
        <taxon>Tracheophyta</taxon>
        <taxon>Spermatophyta</taxon>
        <taxon>Magnoliopsida</taxon>
        <taxon>eudicotyledons</taxon>
        <taxon>Gunneridae</taxon>
        <taxon>Pentapetalae</taxon>
        <taxon>rosids</taxon>
        <taxon>malvids</taxon>
        <taxon>Malvales</taxon>
        <taxon>Malvaceae</taxon>
        <taxon>Malvoideae</taxon>
        <taxon>Gossypium</taxon>
    </lineage>
</organism>